<protein>
    <recommendedName>
        <fullName evidence="1">Serpin domain-containing protein</fullName>
    </recommendedName>
</protein>
<sequence>MPTTRFELQKAREASLSEDCLTLMTKSSLAQVNLSLPRFEFSFKLNLIPVLQAMGMHKAFDGTEADFSGVSFLFVPDLPNVD</sequence>
<dbReference type="Gene3D" id="3.30.497.10">
    <property type="entry name" value="Antithrombin, subunit I, domain 2"/>
    <property type="match status" value="1"/>
</dbReference>
<evidence type="ECO:0000259" key="1">
    <source>
        <dbReference type="Pfam" id="PF00079"/>
    </source>
</evidence>
<dbReference type="EMBL" id="CAAALY010256449">
    <property type="protein sequence ID" value="VEL37955.1"/>
    <property type="molecule type" value="Genomic_DNA"/>
</dbReference>
<dbReference type="Pfam" id="PF00079">
    <property type="entry name" value="Serpin"/>
    <property type="match status" value="1"/>
</dbReference>
<dbReference type="SUPFAM" id="SSF56574">
    <property type="entry name" value="Serpins"/>
    <property type="match status" value="1"/>
</dbReference>
<dbReference type="InterPro" id="IPR036186">
    <property type="entry name" value="Serpin_sf"/>
</dbReference>
<dbReference type="OrthoDB" id="1063785at2759"/>
<reference evidence="2" key="1">
    <citation type="submission" date="2018-11" db="EMBL/GenBank/DDBJ databases">
        <authorList>
            <consortium name="Pathogen Informatics"/>
        </authorList>
    </citation>
    <scope>NUCLEOTIDE SEQUENCE</scope>
</reference>
<dbReference type="InterPro" id="IPR042178">
    <property type="entry name" value="Serpin_sf_1"/>
</dbReference>
<keyword evidence="3" id="KW-1185">Reference proteome</keyword>
<comment type="caution">
    <text evidence="2">The sequence shown here is derived from an EMBL/GenBank/DDBJ whole genome shotgun (WGS) entry which is preliminary data.</text>
</comment>
<feature type="domain" description="Serpin" evidence="1">
    <location>
        <begin position="13"/>
        <end position="71"/>
    </location>
</feature>
<evidence type="ECO:0000313" key="2">
    <source>
        <dbReference type="EMBL" id="VEL37955.1"/>
    </source>
</evidence>
<dbReference type="InterPro" id="IPR042185">
    <property type="entry name" value="Serpin_sf_2"/>
</dbReference>
<evidence type="ECO:0000313" key="3">
    <source>
        <dbReference type="Proteomes" id="UP000784294"/>
    </source>
</evidence>
<dbReference type="Gene3D" id="2.30.39.10">
    <property type="entry name" value="Alpha-1-antitrypsin, domain 1"/>
    <property type="match status" value="1"/>
</dbReference>
<organism evidence="2 3">
    <name type="scientific">Protopolystoma xenopodis</name>
    <dbReference type="NCBI Taxonomy" id="117903"/>
    <lineage>
        <taxon>Eukaryota</taxon>
        <taxon>Metazoa</taxon>
        <taxon>Spiralia</taxon>
        <taxon>Lophotrochozoa</taxon>
        <taxon>Platyhelminthes</taxon>
        <taxon>Monogenea</taxon>
        <taxon>Polyopisthocotylea</taxon>
        <taxon>Polystomatidea</taxon>
        <taxon>Polystomatidae</taxon>
        <taxon>Protopolystoma</taxon>
    </lineage>
</organism>
<name>A0A3S5CPN1_9PLAT</name>
<gene>
    <name evidence="2" type="ORF">PXEA_LOCUS31395</name>
</gene>
<dbReference type="InterPro" id="IPR023796">
    <property type="entry name" value="Serpin_dom"/>
</dbReference>
<dbReference type="Proteomes" id="UP000784294">
    <property type="component" value="Unassembled WGS sequence"/>
</dbReference>
<accession>A0A3S5CPN1</accession>
<proteinExistence type="predicted"/>
<dbReference type="AlphaFoldDB" id="A0A3S5CPN1"/>